<dbReference type="Pfam" id="PF13556">
    <property type="entry name" value="HTH_30"/>
    <property type="match status" value="1"/>
</dbReference>
<protein>
    <recommendedName>
        <fullName evidence="1">PucR C-terminal helix-turn-helix domain-containing protein</fullName>
    </recommendedName>
</protein>
<dbReference type="RefSeq" id="WP_344861071.1">
    <property type="nucleotide sequence ID" value="NZ_BAAAZN010000007.1"/>
</dbReference>
<feature type="domain" description="PucR C-terminal helix-turn-helix" evidence="1">
    <location>
        <begin position="260"/>
        <end position="314"/>
    </location>
</feature>
<dbReference type="Gene3D" id="1.10.10.2840">
    <property type="entry name" value="PucR C-terminal helix-turn-helix domain"/>
    <property type="match status" value="1"/>
</dbReference>
<gene>
    <name evidence="2" type="ORF">GCM10022222_35360</name>
</gene>
<comment type="caution">
    <text evidence="2">The sequence shown here is derived from an EMBL/GenBank/DDBJ whole genome shotgun (WGS) entry which is preliminary data.</text>
</comment>
<evidence type="ECO:0000313" key="3">
    <source>
        <dbReference type="Proteomes" id="UP001500689"/>
    </source>
</evidence>
<evidence type="ECO:0000259" key="1">
    <source>
        <dbReference type="Pfam" id="PF13556"/>
    </source>
</evidence>
<accession>A0ABP6WDQ5</accession>
<sequence length="328" mass="34269">MRDLVSHLTALDPGAAATVQVIAYFDRLVEGRAGLEPIVRGAAVLSGCPARLSDQERHVRVRVQPDGRVVPATQPPEPDWPSVPVRADGPPALWLERPGPAGPVDAMVLERASAAARGVLERTRGRAGDPASVEVVLDASAEERTRLLAGRRLGLGPAARAVATDGARPLVVAPDWTPPEHTRAGLGPAVAVADLPSSWAKARIAYRFTAGDDDPGPPVVDYADLGGLAVLAGAIGPDTTPVADVDAIENARTTAPWVLPTLAAVASAPSLRAAATALVLHHSTLQERLGHAEHLLGWPVRDPAGKLRLQLALALWRLHRTASLVPDG</sequence>
<reference evidence="3" key="1">
    <citation type="journal article" date="2019" name="Int. J. Syst. Evol. Microbiol.">
        <title>The Global Catalogue of Microorganisms (GCM) 10K type strain sequencing project: providing services to taxonomists for standard genome sequencing and annotation.</title>
        <authorList>
            <consortium name="The Broad Institute Genomics Platform"/>
            <consortium name="The Broad Institute Genome Sequencing Center for Infectious Disease"/>
            <person name="Wu L."/>
            <person name="Ma J."/>
        </authorList>
    </citation>
    <scope>NUCLEOTIDE SEQUENCE [LARGE SCALE GENOMIC DNA]</scope>
    <source>
        <strain evidence="3">JCM 16898</strain>
    </source>
</reference>
<dbReference type="Proteomes" id="UP001500689">
    <property type="component" value="Unassembled WGS sequence"/>
</dbReference>
<organism evidence="2 3">
    <name type="scientific">Amycolatopsis ultiminotia</name>
    <dbReference type="NCBI Taxonomy" id="543629"/>
    <lineage>
        <taxon>Bacteria</taxon>
        <taxon>Bacillati</taxon>
        <taxon>Actinomycetota</taxon>
        <taxon>Actinomycetes</taxon>
        <taxon>Pseudonocardiales</taxon>
        <taxon>Pseudonocardiaceae</taxon>
        <taxon>Amycolatopsis</taxon>
    </lineage>
</organism>
<dbReference type="InterPro" id="IPR025736">
    <property type="entry name" value="PucR_C-HTH_dom"/>
</dbReference>
<name>A0ABP6WDQ5_9PSEU</name>
<evidence type="ECO:0000313" key="2">
    <source>
        <dbReference type="EMBL" id="GAA3548742.1"/>
    </source>
</evidence>
<dbReference type="EMBL" id="BAAAZN010000007">
    <property type="protein sequence ID" value="GAA3548742.1"/>
    <property type="molecule type" value="Genomic_DNA"/>
</dbReference>
<proteinExistence type="predicted"/>
<keyword evidence="3" id="KW-1185">Reference proteome</keyword>
<dbReference type="InterPro" id="IPR042070">
    <property type="entry name" value="PucR_C-HTH_sf"/>
</dbReference>